<feature type="region of interest" description="Disordered" evidence="1">
    <location>
        <begin position="39"/>
        <end position="58"/>
    </location>
</feature>
<proteinExistence type="predicted"/>
<reference evidence="2" key="1">
    <citation type="journal article" date="2014" name="Nucleic Acids Res.">
        <title>The evolutionary dynamics of variant antigen genes in Babesia reveal a history of genomic innovation underlying host-parasite interaction.</title>
        <authorList>
            <person name="Jackson A.P."/>
            <person name="Otto T.D."/>
            <person name="Darby A."/>
            <person name="Ramaprasad A."/>
            <person name="Xia D."/>
            <person name="Echaide I.E."/>
            <person name="Farber M."/>
            <person name="Gahlot S."/>
            <person name="Gamble J."/>
            <person name="Gupta D."/>
            <person name="Gupta Y."/>
            <person name="Jackson L."/>
            <person name="Malandrin L."/>
            <person name="Malas T.B."/>
            <person name="Moussa E."/>
            <person name="Nair M."/>
            <person name="Reid A.J."/>
            <person name="Sanders M."/>
            <person name="Sharma J."/>
            <person name="Tracey A."/>
            <person name="Quail M.A."/>
            <person name="Weir W."/>
            <person name="Wastling J.M."/>
            <person name="Hall N."/>
            <person name="Willadsen P."/>
            <person name="Lingelbach K."/>
            <person name="Shiels B."/>
            <person name="Tait A."/>
            <person name="Berriman M."/>
            <person name="Allred D.R."/>
            <person name="Pain A."/>
        </authorList>
    </citation>
    <scope>NUCLEOTIDE SEQUENCE</scope>
    <source>
        <strain evidence="2">1802A</strain>
    </source>
</reference>
<evidence type="ECO:0000256" key="1">
    <source>
        <dbReference type="SAM" id="MobiDB-lite"/>
    </source>
</evidence>
<accession>A0AAD9GHT0</accession>
<sequence length="131" mass="14695">MEHASDCVNMVPLRYRGSRKFAAVHKDIMLGTESTVKETSYRSSYRAPPDTQKTLKDDSKDGLAMHYKNCSTYQSDFIERPLPVTRLRPALVQAKKPVPFNATTTYRRDFNPCIGADIATPDAAGNCQPPR</sequence>
<keyword evidence="3" id="KW-1185">Reference proteome</keyword>
<protein>
    <submittedName>
        <fullName evidence="2">Uncharacterized protein</fullName>
    </submittedName>
</protein>
<name>A0AAD9GHT0_BABDI</name>
<organism evidence="2 3">
    <name type="scientific">Babesia divergens</name>
    <dbReference type="NCBI Taxonomy" id="32595"/>
    <lineage>
        <taxon>Eukaryota</taxon>
        <taxon>Sar</taxon>
        <taxon>Alveolata</taxon>
        <taxon>Apicomplexa</taxon>
        <taxon>Aconoidasida</taxon>
        <taxon>Piroplasmida</taxon>
        <taxon>Babesiidae</taxon>
        <taxon>Babesia</taxon>
    </lineage>
</organism>
<comment type="caution">
    <text evidence="2">The sequence shown here is derived from an EMBL/GenBank/DDBJ whole genome shotgun (WGS) entry which is preliminary data.</text>
</comment>
<evidence type="ECO:0000313" key="2">
    <source>
        <dbReference type="EMBL" id="KAK1938653.1"/>
    </source>
</evidence>
<reference evidence="2" key="2">
    <citation type="submission" date="2021-05" db="EMBL/GenBank/DDBJ databases">
        <authorList>
            <person name="Pain A."/>
        </authorList>
    </citation>
    <scope>NUCLEOTIDE SEQUENCE</scope>
    <source>
        <strain evidence="2">1802A</strain>
    </source>
</reference>
<evidence type="ECO:0000313" key="3">
    <source>
        <dbReference type="Proteomes" id="UP001195914"/>
    </source>
</evidence>
<dbReference type="Proteomes" id="UP001195914">
    <property type="component" value="Unassembled WGS sequence"/>
</dbReference>
<gene>
    <name evidence="2" type="ORF">X943_003162</name>
</gene>
<dbReference type="AlphaFoldDB" id="A0AAD9GHT0"/>
<dbReference type="EMBL" id="JAHBMH010000024">
    <property type="protein sequence ID" value="KAK1938653.1"/>
    <property type="molecule type" value="Genomic_DNA"/>
</dbReference>